<dbReference type="SUPFAM" id="SSF52540">
    <property type="entry name" value="P-loop containing nucleoside triphosphate hydrolases"/>
    <property type="match status" value="1"/>
</dbReference>
<comment type="caution">
    <text evidence="10">The sequence shown here is derived from an EMBL/GenBank/DDBJ whole genome shotgun (WGS) entry which is preliminary data.</text>
</comment>
<evidence type="ECO:0000256" key="1">
    <source>
        <dbReference type="ARBA" id="ARBA00011982"/>
    </source>
</evidence>
<comment type="catalytic activity">
    <reaction evidence="7">
        <text>NAD(+) + H2O = ADP-D-ribose + nicotinamide + H(+)</text>
        <dbReference type="Rhea" id="RHEA:16301"/>
        <dbReference type="ChEBI" id="CHEBI:15377"/>
        <dbReference type="ChEBI" id="CHEBI:15378"/>
        <dbReference type="ChEBI" id="CHEBI:17154"/>
        <dbReference type="ChEBI" id="CHEBI:57540"/>
        <dbReference type="ChEBI" id="CHEBI:57967"/>
        <dbReference type="EC" id="3.2.2.6"/>
    </reaction>
    <physiologicalReaction direction="left-to-right" evidence="7">
        <dbReference type="Rhea" id="RHEA:16302"/>
    </physiologicalReaction>
</comment>
<dbReference type="InterPro" id="IPR058192">
    <property type="entry name" value="WHD_ROQ1-like"/>
</dbReference>
<dbReference type="InterPro" id="IPR003591">
    <property type="entry name" value="Leu-rich_rpt_typical-subtyp"/>
</dbReference>
<evidence type="ECO:0000259" key="9">
    <source>
        <dbReference type="PROSITE" id="PS50104"/>
    </source>
</evidence>
<keyword evidence="6" id="KW-0520">NAD</keyword>
<dbReference type="SUPFAM" id="SSF46785">
    <property type="entry name" value="Winged helix' DNA-binding domain"/>
    <property type="match status" value="1"/>
</dbReference>
<evidence type="ECO:0000256" key="6">
    <source>
        <dbReference type="ARBA" id="ARBA00023027"/>
    </source>
</evidence>
<dbReference type="GO" id="GO:0007165">
    <property type="term" value="P:signal transduction"/>
    <property type="evidence" value="ECO:0007669"/>
    <property type="project" value="InterPro"/>
</dbReference>
<evidence type="ECO:0000256" key="2">
    <source>
        <dbReference type="ARBA" id="ARBA00022614"/>
    </source>
</evidence>
<dbReference type="InterPro" id="IPR045344">
    <property type="entry name" value="C-JID"/>
</dbReference>
<keyword evidence="4" id="KW-0378">Hydrolase</keyword>
<dbReference type="Pfam" id="PF23282">
    <property type="entry name" value="WHD_ROQ1"/>
    <property type="match status" value="1"/>
</dbReference>
<dbReference type="SUPFAM" id="SSF52200">
    <property type="entry name" value="Toll/Interleukin receptor TIR domain"/>
    <property type="match status" value="1"/>
</dbReference>
<feature type="domain" description="TIR" evidence="9">
    <location>
        <begin position="14"/>
        <end position="184"/>
    </location>
</feature>
<dbReference type="FunFam" id="3.40.50.10140:FF:000007">
    <property type="entry name" value="Disease resistance protein (TIR-NBS-LRR class)"/>
    <property type="match status" value="1"/>
</dbReference>
<dbReference type="InterPro" id="IPR036390">
    <property type="entry name" value="WH_DNA-bd_sf"/>
</dbReference>
<dbReference type="SMART" id="SM00255">
    <property type="entry name" value="TIR"/>
    <property type="match status" value="1"/>
</dbReference>
<dbReference type="InterPro" id="IPR002182">
    <property type="entry name" value="NB-ARC"/>
</dbReference>
<dbReference type="SUPFAM" id="SSF52058">
    <property type="entry name" value="L domain-like"/>
    <property type="match status" value="2"/>
</dbReference>
<keyword evidence="3" id="KW-0677">Repeat</keyword>
<dbReference type="InterPro" id="IPR032675">
    <property type="entry name" value="LRR_dom_sf"/>
</dbReference>
<dbReference type="InterPro" id="IPR000157">
    <property type="entry name" value="TIR_dom"/>
</dbReference>
<dbReference type="InterPro" id="IPR027417">
    <property type="entry name" value="P-loop_NTPase"/>
</dbReference>
<dbReference type="EMBL" id="JAXUIC010000010">
    <property type="protein sequence ID" value="KAK4567878.1"/>
    <property type="molecule type" value="Genomic_DNA"/>
</dbReference>
<dbReference type="Pfam" id="PF20160">
    <property type="entry name" value="C-JID"/>
    <property type="match status" value="1"/>
</dbReference>
<dbReference type="Gene3D" id="1.10.8.430">
    <property type="entry name" value="Helical domain of apoptotic protease-activating factors"/>
    <property type="match status" value="1"/>
</dbReference>
<dbReference type="Gene3D" id="3.80.10.10">
    <property type="entry name" value="Ribonuclease Inhibitor"/>
    <property type="match status" value="3"/>
</dbReference>
<dbReference type="Gene3D" id="3.40.50.10140">
    <property type="entry name" value="Toll/interleukin-1 receptor homology (TIR) domain"/>
    <property type="match status" value="1"/>
</dbReference>
<dbReference type="GO" id="GO:0043531">
    <property type="term" value="F:ADP binding"/>
    <property type="evidence" value="ECO:0007669"/>
    <property type="project" value="InterPro"/>
</dbReference>
<dbReference type="InterPro" id="IPR042197">
    <property type="entry name" value="Apaf_helical"/>
</dbReference>
<dbReference type="SMART" id="SM00369">
    <property type="entry name" value="LRR_TYP"/>
    <property type="match status" value="2"/>
</dbReference>
<dbReference type="GO" id="GO:0061809">
    <property type="term" value="F:NAD+ nucleosidase activity, cyclic ADP-ribose generating"/>
    <property type="evidence" value="ECO:0007669"/>
    <property type="project" value="UniProtKB-EC"/>
</dbReference>
<dbReference type="PANTHER" id="PTHR11017:SF573">
    <property type="entry name" value="ADP-RIBOSYL CYCLASE_CYCLIC ADP-RIBOSE HYDROLASE"/>
    <property type="match status" value="1"/>
</dbReference>
<keyword evidence="5" id="KW-0611">Plant defense</keyword>
<protein>
    <recommendedName>
        <fullName evidence="1">ADP-ribosyl cyclase/cyclic ADP-ribose hydrolase</fullName>
        <ecNumber evidence="1">3.2.2.6</ecNumber>
    </recommendedName>
</protein>
<evidence type="ECO:0000256" key="8">
    <source>
        <dbReference type="SAM" id="MobiDB-lite"/>
    </source>
</evidence>
<keyword evidence="2" id="KW-0433">Leucine-rich repeat</keyword>
<feature type="compositionally biased region" description="Basic and acidic residues" evidence="8">
    <location>
        <begin position="1171"/>
        <end position="1185"/>
    </location>
</feature>
<organism evidence="10 11">
    <name type="scientific">Quercus rubra</name>
    <name type="common">Northern red oak</name>
    <name type="synonym">Quercus borealis</name>
    <dbReference type="NCBI Taxonomy" id="3512"/>
    <lineage>
        <taxon>Eukaryota</taxon>
        <taxon>Viridiplantae</taxon>
        <taxon>Streptophyta</taxon>
        <taxon>Embryophyta</taxon>
        <taxon>Tracheophyta</taxon>
        <taxon>Spermatophyta</taxon>
        <taxon>Magnoliopsida</taxon>
        <taxon>eudicotyledons</taxon>
        <taxon>Gunneridae</taxon>
        <taxon>Pentapetalae</taxon>
        <taxon>rosids</taxon>
        <taxon>fabids</taxon>
        <taxon>Fagales</taxon>
        <taxon>Fagaceae</taxon>
        <taxon>Quercus</taxon>
    </lineage>
</organism>
<evidence type="ECO:0000313" key="11">
    <source>
        <dbReference type="Proteomes" id="UP001324115"/>
    </source>
</evidence>
<evidence type="ECO:0000256" key="5">
    <source>
        <dbReference type="ARBA" id="ARBA00022821"/>
    </source>
</evidence>
<dbReference type="InterPro" id="IPR058546">
    <property type="entry name" value="RPS4B/Roq1-like_LRR"/>
</dbReference>
<reference evidence="10 11" key="1">
    <citation type="journal article" date="2023" name="G3 (Bethesda)">
        <title>A haplotype-resolved chromosome-scale genome for Quercus rubra L. provides insights into the genetics of adaptive traits for red oak species.</title>
        <authorList>
            <person name="Kapoor B."/>
            <person name="Jenkins J."/>
            <person name="Schmutz J."/>
            <person name="Zhebentyayeva T."/>
            <person name="Kuelheim C."/>
            <person name="Coggeshall M."/>
            <person name="Heim C."/>
            <person name="Lasky J.R."/>
            <person name="Leites L."/>
            <person name="Islam-Faridi N."/>
            <person name="Romero-Severson J."/>
            <person name="DeLeo V.L."/>
            <person name="Lucas S.M."/>
            <person name="Lazic D."/>
            <person name="Gailing O."/>
            <person name="Carlson J."/>
            <person name="Staton M."/>
        </authorList>
    </citation>
    <scope>NUCLEOTIDE SEQUENCE [LARGE SCALE GENOMIC DNA]</scope>
    <source>
        <strain evidence="10">Pseudo-F2</strain>
    </source>
</reference>
<dbReference type="Pfam" id="PF23286">
    <property type="entry name" value="LRR_13"/>
    <property type="match status" value="1"/>
</dbReference>
<dbReference type="EC" id="3.2.2.6" evidence="1"/>
<dbReference type="Pfam" id="PF01582">
    <property type="entry name" value="TIR"/>
    <property type="match status" value="1"/>
</dbReference>
<dbReference type="PANTHER" id="PTHR11017">
    <property type="entry name" value="LEUCINE-RICH REPEAT-CONTAINING PROTEIN"/>
    <property type="match status" value="1"/>
</dbReference>
<evidence type="ECO:0000256" key="3">
    <source>
        <dbReference type="ARBA" id="ARBA00022737"/>
    </source>
</evidence>
<dbReference type="Proteomes" id="UP001324115">
    <property type="component" value="Unassembled WGS sequence"/>
</dbReference>
<evidence type="ECO:0000256" key="7">
    <source>
        <dbReference type="ARBA" id="ARBA00047304"/>
    </source>
</evidence>
<gene>
    <name evidence="10" type="ORF">RGQ29_003589</name>
</gene>
<feature type="region of interest" description="Disordered" evidence="8">
    <location>
        <begin position="1153"/>
        <end position="1194"/>
    </location>
</feature>
<dbReference type="AlphaFoldDB" id="A0AAN7IF95"/>
<dbReference type="Pfam" id="PF00931">
    <property type="entry name" value="NB-ARC"/>
    <property type="match status" value="1"/>
</dbReference>
<name>A0AAN7IF95_QUERU</name>
<sequence length="1194" mass="135121">MASSSSFSSSTPSWKYDVFLSFRGEETRNTFTDHLYDALKKKGIITFRDEEKLETGRSISSELFKAIEDSRIALVILSKNYASSTWCLDELGKIVDCMKEKGMTILPVFYDVDPSDVRKQLKTFEKAFVAHEERFMENMEKVEMWKKALTEVANLKGWHLVNRPESKIIQNIVEDIWHKLSYAFSECNEGKVGIISRGEELVSLLSIGSNDVRIIGLWGMGGIGKTTLARVVFRMVSEKFESCCFLSNVREESEKNGLVSLQQLLILKLLNESINIHDVDDGVFTIKNRLRHKRILLILDDVNHLEQLDNLAGNHIWFGLGSRIIITTRDKHLLQLANDIYDVEGLDDGEALLLLSLKAFKIDHPPKDFLELSKDVVHYAKGLPLAIETLGSFLFNRGVDIWKSTLNRLKEFPESAILQKLKIGYDGLQETEQKIFLYIACFFNHEKKDSVVKTLDYLGLYPDVGLSVLVDKSLIKMNDLEVYVHDLLQEMCQEIVREECREDPGKRSILWSFEDVNNVLNNNMGTEAIQGMAIKLLELKAANWNPESFSKMRHLKLLIIDNVHLLHDPKHLPASLRVLIWSGYLSKSLPSSLHLKTFERLKSLQLIKFKKLIESPDFNKVPILEKLVLKDCLNLPRVHPSIGVHKNLIHLCIKGCKNLKSLPTKLEMETLETFILSGCPKIKKIPEFGENMRRVLKLYLDGIAITKLPTSIGHLTGLALLNIRDCKNLMCLPSTIFNLKLLKEMNISGCSKLEGLPEISGNTKSVEELDMSGVAIKEVPFSSGLLKNLMLSSRECKSRSWYDLLPFYSRPKSPNPVGFSSLSGLCSLTKLNLSDCNFRAIPDDIGCLFSLEEIDLEGNSFICLPDSISRLCKLRRMNLSNCKSLRSLPTLPLSILFILGYGCASLETVPNLLKPNSLCEVELFLSHCSKVVDNQGFIDMFFTVIRKQLQGLSLHGRIEDPDDPNFNWRYDMVIPGSVIPKWFRHQSMGVEVNIKEPSSHLFTNEWMGIAVCVVFCSPPHCQISGCSLYCQLIVNGNKLNATPSTLQEVDSDHMWLLYLLNQYYKELEKDIKLLKECEANEFSQVGIKIIDGPNMKVKKCGFRMVYKKDIEDLNQTMAQSSNINIIPYEDLGVLHHNNLAVVGEGNIAKRNCDDFDGAGPSGEGSSNDMPNPKRIEMLPEFKTHGNSDCAESSE</sequence>
<dbReference type="InterPro" id="IPR044974">
    <property type="entry name" value="Disease_R_plants"/>
</dbReference>
<dbReference type="InterPro" id="IPR035897">
    <property type="entry name" value="Toll_tir_struct_dom_sf"/>
</dbReference>
<accession>A0AAN7IF95</accession>
<dbReference type="GO" id="GO:0006952">
    <property type="term" value="P:defense response"/>
    <property type="evidence" value="ECO:0007669"/>
    <property type="project" value="UniProtKB-KW"/>
</dbReference>
<dbReference type="PRINTS" id="PR00364">
    <property type="entry name" value="DISEASERSIST"/>
</dbReference>
<dbReference type="PROSITE" id="PS50104">
    <property type="entry name" value="TIR"/>
    <property type="match status" value="1"/>
</dbReference>
<evidence type="ECO:0000256" key="4">
    <source>
        <dbReference type="ARBA" id="ARBA00022801"/>
    </source>
</evidence>
<evidence type="ECO:0000313" key="10">
    <source>
        <dbReference type="EMBL" id="KAK4567878.1"/>
    </source>
</evidence>
<keyword evidence="11" id="KW-1185">Reference proteome</keyword>
<proteinExistence type="predicted"/>
<dbReference type="Gene3D" id="3.40.50.300">
    <property type="entry name" value="P-loop containing nucleotide triphosphate hydrolases"/>
    <property type="match status" value="1"/>
</dbReference>